<reference evidence="4" key="1">
    <citation type="journal article" date="2019" name="Int. J. Syst. Evol. Microbiol.">
        <title>The Global Catalogue of Microorganisms (GCM) 10K type strain sequencing project: providing services to taxonomists for standard genome sequencing and annotation.</title>
        <authorList>
            <consortium name="The Broad Institute Genomics Platform"/>
            <consortium name="The Broad Institute Genome Sequencing Center for Infectious Disease"/>
            <person name="Wu L."/>
            <person name="Ma J."/>
        </authorList>
    </citation>
    <scope>NUCLEOTIDE SEQUENCE [LARGE SCALE GENOMIC DNA]</scope>
    <source>
        <strain evidence="4">CCUG 58938</strain>
    </source>
</reference>
<evidence type="ECO:0000313" key="3">
    <source>
        <dbReference type="EMBL" id="MFD0999962.1"/>
    </source>
</evidence>
<evidence type="ECO:0000259" key="2">
    <source>
        <dbReference type="Pfam" id="PF18962"/>
    </source>
</evidence>
<dbReference type="EMBL" id="JBHTKA010000003">
    <property type="protein sequence ID" value="MFD0999962.1"/>
    <property type="molecule type" value="Genomic_DNA"/>
</dbReference>
<gene>
    <name evidence="3" type="ORF">ACFQ21_11635</name>
</gene>
<comment type="caution">
    <text evidence="3">The sequence shown here is derived from an EMBL/GenBank/DDBJ whole genome shotgun (WGS) entry which is preliminary data.</text>
</comment>
<keyword evidence="4" id="KW-1185">Reference proteome</keyword>
<dbReference type="InterPro" id="IPR013783">
    <property type="entry name" value="Ig-like_fold"/>
</dbReference>
<protein>
    <submittedName>
        <fullName evidence="3">Ig domain-containing protein</fullName>
    </submittedName>
</protein>
<dbReference type="InterPro" id="IPR026444">
    <property type="entry name" value="Secre_tail"/>
</dbReference>
<dbReference type="Pfam" id="PF18962">
    <property type="entry name" value="Por_Secre_tail"/>
    <property type="match status" value="1"/>
</dbReference>
<sequence>MKKHVFSFSTAFCLLCCLLPLVLSAQPCTPVNKISSFLYSGFIIGEQNTMELRAEYGSIYLRGVFTVMSGALPPGVILEGNKITGIPTAVGTYIFTIGASSAAGCPVFQRTFTLNVSWNLPCREFAITPASPPPSAAGFSGSITFRTEHFDSVQYSSVSLPAGFNLNHNPGSYETVVTGTPQNAGLYTIVLAAQSNNGCRDTIHYTWQVYLYCPTTALDSINPRKPKLPYGVIGISYDQAFDNGYFRDYNIVLSEGSLPPGLTLENKHIIGTPTTVGIYHFTLRAIHPVVTCAYIEQPYYIEVSPPNTVCKIYDAIAPTPAEISANTYYVKKNFNITLSAGMGGITDDSARFKLTEGNLPDGITLNGSILSGQIDHARTWNFTIGAFSKDGCPYYEQSYVIQFILKDPCDAFNLQGLMGEPGFTMVGVNMFVLIGTYSNFDSVTYEAVHLPVGFEARDYGGSIEVSGRALYEGYEEFVIAGTTVEGCQDTLTIGQNFTCLMSQPFIPDANMLPYVPIHEPYSQYVGFEDLYMIVDVDYTLFRVEVTQGSLPPGLTLRDTDYVGGFIEGTPTTEGSYTFTVSAIISECTINEQTYTLVVRGNTPFQSFTLHPVCSEDVTSKTWRVHNPNGFGIPIRYGPVYYDGYTVSILPFGIAPAGEFYITIYADKTMSPTLPGTIRLSWADPDGTPRSITKSASTELCDPPACAYASDVVTVHQGLTKNGYNIDIDASKTTRSLGNPDAHDEYSARINYYSLGYNGFIVLRMSSNIYNEPGNDFTVHEYSYGEPTFAKNPERAEVQISQNGTTWVTLGLTTPASCQGTLDHAFDIAGKLPWFRYVKVIDKTDRNARILNGACSPTAAFAFDGLSDGFDLDAITCANGNAVAREVAAIEEEPSHSSASVLYPNPVKDWLTIDLSKENIVSDKQVELRVIDLSGNSLYRNIHSLESDGTTQIKVSDLRTGMYILRVRTTTGSSGFYKFIKD</sequence>
<dbReference type="NCBIfam" id="TIGR04183">
    <property type="entry name" value="Por_Secre_tail"/>
    <property type="match status" value="1"/>
</dbReference>
<dbReference type="Pfam" id="PF05345">
    <property type="entry name" value="He_PIG"/>
    <property type="match status" value="2"/>
</dbReference>
<feature type="domain" description="Secretion system C-terminal sorting" evidence="2">
    <location>
        <begin position="901"/>
        <end position="973"/>
    </location>
</feature>
<dbReference type="Proteomes" id="UP001597112">
    <property type="component" value="Unassembled WGS sequence"/>
</dbReference>
<dbReference type="RefSeq" id="WP_377579143.1">
    <property type="nucleotide sequence ID" value="NZ_JBHTKA010000003.1"/>
</dbReference>
<name>A0ABW3K141_9BACT</name>
<feature type="signal peptide" evidence="1">
    <location>
        <begin position="1"/>
        <end position="25"/>
    </location>
</feature>
<accession>A0ABW3K141</accession>
<dbReference type="Gene3D" id="2.60.40.10">
    <property type="entry name" value="Immunoglobulins"/>
    <property type="match status" value="4"/>
</dbReference>
<evidence type="ECO:0000256" key="1">
    <source>
        <dbReference type="SAM" id="SignalP"/>
    </source>
</evidence>
<keyword evidence="1" id="KW-0732">Signal</keyword>
<feature type="chain" id="PRO_5047344149" evidence="1">
    <location>
        <begin position="26"/>
        <end position="981"/>
    </location>
</feature>
<proteinExistence type="predicted"/>
<evidence type="ECO:0000313" key="4">
    <source>
        <dbReference type="Proteomes" id="UP001597112"/>
    </source>
</evidence>
<organism evidence="3 4">
    <name type="scientific">Ohtaekwangia kribbensis</name>
    <dbReference type="NCBI Taxonomy" id="688913"/>
    <lineage>
        <taxon>Bacteria</taxon>
        <taxon>Pseudomonadati</taxon>
        <taxon>Bacteroidota</taxon>
        <taxon>Cytophagia</taxon>
        <taxon>Cytophagales</taxon>
        <taxon>Fulvivirgaceae</taxon>
        <taxon>Ohtaekwangia</taxon>
    </lineage>
</organism>